<evidence type="ECO:0000259" key="1">
    <source>
        <dbReference type="SMART" id="SM00298"/>
    </source>
</evidence>
<dbReference type="SUPFAM" id="SSF54160">
    <property type="entry name" value="Chromo domain-like"/>
    <property type="match status" value="1"/>
</dbReference>
<dbReference type="CDD" id="cd00024">
    <property type="entry name" value="CD_CSD"/>
    <property type="match status" value="1"/>
</dbReference>
<gene>
    <name evidence="2" type="ORF">EGYM00163_LOCUS16106</name>
</gene>
<feature type="domain" description="Chromo" evidence="1">
    <location>
        <begin position="64"/>
        <end position="123"/>
    </location>
</feature>
<dbReference type="SMART" id="SM00298">
    <property type="entry name" value="CHROMO"/>
    <property type="match status" value="1"/>
</dbReference>
<dbReference type="AlphaFoldDB" id="A0A7S4CS98"/>
<dbReference type="EMBL" id="HBJA01046092">
    <property type="protein sequence ID" value="CAE0804982.1"/>
    <property type="molecule type" value="Transcribed_RNA"/>
</dbReference>
<name>A0A7S4CS98_9EUGL</name>
<dbReference type="Gene3D" id="2.40.50.40">
    <property type="match status" value="1"/>
</dbReference>
<reference evidence="2" key="1">
    <citation type="submission" date="2021-01" db="EMBL/GenBank/DDBJ databases">
        <authorList>
            <person name="Corre E."/>
            <person name="Pelletier E."/>
            <person name="Niang G."/>
            <person name="Scheremetjew M."/>
            <person name="Finn R."/>
            <person name="Kale V."/>
            <person name="Holt S."/>
            <person name="Cochrane G."/>
            <person name="Meng A."/>
            <person name="Brown T."/>
            <person name="Cohen L."/>
        </authorList>
    </citation>
    <scope>NUCLEOTIDE SEQUENCE</scope>
    <source>
        <strain evidence="2">CCMP1594</strain>
    </source>
</reference>
<organism evidence="2">
    <name type="scientific">Eutreptiella gymnastica</name>
    <dbReference type="NCBI Taxonomy" id="73025"/>
    <lineage>
        <taxon>Eukaryota</taxon>
        <taxon>Discoba</taxon>
        <taxon>Euglenozoa</taxon>
        <taxon>Euglenida</taxon>
        <taxon>Spirocuta</taxon>
        <taxon>Euglenophyceae</taxon>
        <taxon>Eutreptiales</taxon>
        <taxon>Eutreptiaceae</taxon>
        <taxon>Eutreptiella</taxon>
    </lineage>
</organism>
<proteinExistence type="predicted"/>
<dbReference type="InterPro" id="IPR016197">
    <property type="entry name" value="Chromo-like_dom_sf"/>
</dbReference>
<evidence type="ECO:0000313" key="2">
    <source>
        <dbReference type="EMBL" id="CAE0804982.1"/>
    </source>
</evidence>
<protein>
    <recommendedName>
        <fullName evidence="1">Chromo domain-containing protein</fullName>
    </recommendedName>
</protein>
<accession>A0A7S4CS98</accession>
<sequence>MKRVWQGPFEILKREGGNRYLVDTPQGPRVYSIDRLKPYRPALSGAKVPLYYHADIVAPPDDDGWVVQEILGHERRPDPKRRGKKRLFWRVHWKGADQPSWEPASQFVHHVTDKWLQYNRRHNIHVDWSDVS</sequence>
<dbReference type="InterPro" id="IPR000953">
    <property type="entry name" value="Chromo/chromo_shadow_dom"/>
</dbReference>